<name>A0ABR3KYK1_TRISP</name>
<proteinExistence type="inferred from homology"/>
<evidence type="ECO:0000256" key="5">
    <source>
        <dbReference type="RuleBase" id="RU362119"/>
    </source>
</evidence>
<dbReference type="CDD" id="cd07409">
    <property type="entry name" value="MPP_CD73_N"/>
    <property type="match status" value="1"/>
</dbReference>
<evidence type="ECO:0000256" key="4">
    <source>
        <dbReference type="ARBA" id="ARBA00022729"/>
    </source>
</evidence>
<evidence type="ECO:0000256" key="3">
    <source>
        <dbReference type="ARBA" id="ARBA00012643"/>
    </source>
</evidence>
<evidence type="ECO:0000313" key="9">
    <source>
        <dbReference type="Proteomes" id="UP001558632"/>
    </source>
</evidence>
<dbReference type="InterPro" id="IPR004843">
    <property type="entry name" value="Calcineurin-like_PHP"/>
</dbReference>
<sequence length="566" mass="63713">MLTYTFLFLTFLTYSSANFQLTILHTNDIHSRYYGMNSNFDECSAEEIEQNACWGGAAKIKAVVDHVKANNKNVLLLDAGDQFQGTLWYTILRYRPIAEIMNNLGYDAMTLGNHEFDNRLNGLVPFIKNLTFPVVSTNIIAEGTELENLIKERLLFNFGNDTIAVLGVITPETATLSNPEKSVIFEDEIVILKDAVTSLQQEGINKIIVLSHSGLLKDRDICKNVPGVDVIVGGHSHAFLYTGELPSVEVPVGPYPEVYTEFENPCLVVQSYQFGKYLGKLQVEFNDEGILTSWSGQPILLDNQIKPDKEMEIIIDKYHNEVEIYRQEIVGYTDVYIDGRSTSCRLSECNLGNMLTDSLVSWATNNMQHFANSEQWTAASVGILNGGAIRNFIKDKPGQLTMKDMYTIAPFDKPIIILRLYGSDLLAAFEHSVSNFSEVSPHGKFLQVSGIRVVYDLTKPNGNRVQSIQIRCQNCTLPKYEELKKDAIYNVAMSNYMADGGDSYTVLQNAVERITTEYGELKNAVDYFKTHSPITLGLENRILFKNSLSLEQICSDDSMFYNDKRH</sequence>
<comment type="catalytic activity">
    <reaction evidence="1">
        <text>a ribonucleoside 5'-phosphate + H2O = a ribonucleoside + phosphate</text>
        <dbReference type="Rhea" id="RHEA:12484"/>
        <dbReference type="ChEBI" id="CHEBI:15377"/>
        <dbReference type="ChEBI" id="CHEBI:18254"/>
        <dbReference type="ChEBI" id="CHEBI:43474"/>
        <dbReference type="ChEBI" id="CHEBI:58043"/>
        <dbReference type="EC" id="3.1.3.5"/>
    </reaction>
</comment>
<evidence type="ECO:0000256" key="1">
    <source>
        <dbReference type="ARBA" id="ARBA00000815"/>
    </source>
</evidence>
<dbReference type="EMBL" id="JBEUSY010000085">
    <property type="protein sequence ID" value="KAL1245587.1"/>
    <property type="molecule type" value="Genomic_DNA"/>
</dbReference>
<feature type="domain" description="5'-Nucleotidase C-terminal" evidence="7">
    <location>
        <begin position="330"/>
        <end position="508"/>
    </location>
</feature>
<dbReference type="Gene3D" id="3.90.780.10">
    <property type="entry name" value="5'-Nucleotidase, C-terminal domain"/>
    <property type="match status" value="1"/>
</dbReference>
<comment type="caution">
    <text evidence="8">The sequence shown here is derived from an EMBL/GenBank/DDBJ whole genome shotgun (WGS) entry which is preliminary data.</text>
</comment>
<dbReference type="EC" id="3.1.3.5" evidence="3"/>
<dbReference type="SUPFAM" id="SSF56300">
    <property type="entry name" value="Metallo-dependent phosphatases"/>
    <property type="match status" value="1"/>
</dbReference>
<accession>A0ABR3KYK1</accession>
<evidence type="ECO:0000259" key="6">
    <source>
        <dbReference type="Pfam" id="PF00149"/>
    </source>
</evidence>
<protein>
    <recommendedName>
        <fullName evidence="3">5'-nucleotidase</fullName>
        <ecNumber evidence="3">3.1.3.5</ecNumber>
    </recommendedName>
</protein>
<comment type="similarity">
    <text evidence="2 5">Belongs to the 5'-nucleotidase family.</text>
</comment>
<evidence type="ECO:0000313" key="8">
    <source>
        <dbReference type="EMBL" id="KAL1245587.1"/>
    </source>
</evidence>
<dbReference type="InterPro" id="IPR008334">
    <property type="entry name" value="5'-Nucleotdase_C"/>
</dbReference>
<dbReference type="InterPro" id="IPR036907">
    <property type="entry name" value="5'-Nucleotdase_C_sf"/>
</dbReference>
<evidence type="ECO:0000259" key="7">
    <source>
        <dbReference type="Pfam" id="PF02872"/>
    </source>
</evidence>
<keyword evidence="5" id="KW-0547">Nucleotide-binding</keyword>
<keyword evidence="4 5" id="KW-0732">Signal</keyword>
<dbReference type="InterPro" id="IPR006179">
    <property type="entry name" value="5_nucleotidase/apyrase"/>
</dbReference>
<keyword evidence="9" id="KW-1185">Reference proteome</keyword>
<dbReference type="PRINTS" id="PR01607">
    <property type="entry name" value="APYRASEFAMLY"/>
</dbReference>
<keyword evidence="5" id="KW-0378">Hydrolase</keyword>
<organism evidence="8 9">
    <name type="scientific">Trichinella spiralis</name>
    <name type="common">Trichina worm</name>
    <dbReference type="NCBI Taxonomy" id="6334"/>
    <lineage>
        <taxon>Eukaryota</taxon>
        <taxon>Metazoa</taxon>
        <taxon>Ecdysozoa</taxon>
        <taxon>Nematoda</taxon>
        <taxon>Enoplea</taxon>
        <taxon>Dorylaimia</taxon>
        <taxon>Trichinellida</taxon>
        <taxon>Trichinellidae</taxon>
        <taxon>Trichinella</taxon>
    </lineage>
</organism>
<dbReference type="PANTHER" id="PTHR11575">
    <property type="entry name" value="5'-NUCLEOTIDASE-RELATED"/>
    <property type="match status" value="1"/>
</dbReference>
<dbReference type="PANTHER" id="PTHR11575:SF24">
    <property type="entry name" value="5'-NUCLEOTIDASE"/>
    <property type="match status" value="1"/>
</dbReference>
<feature type="domain" description="Calcineurin-like phosphoesterase" evidence="6">
    <location>
        <begin position="21"/>
        <end position="238"/>
    </location>
</feature>
<feature type="signal peptide" evidence="5">
    <location>
        <begin position="1"/>
        <end position="17"/>
    </location>
</feature>
<dbReference type="InterPro" id="IPR029052">
    <property type="entry name" value="Metallo-depent_PP-like"/>
</dbReference>
<gene>
    <name evidence="8" type="ORF">TSPI_05186</name>
</gene>
<dbReference type="InterPro" id="IPR006146">
    <property type="entry name" value="5'-Nucleotdase_CS"/>
</dbReference>
<evidence type="ECO:0000256" key="2">
    <source>
        <dbReference type="ARBA" id="ARBA00006654"/>
    </source>
</evidence>
<dbReference type="Proteomes" id="UP001558632">
    <property type="component" value="Unassembled WGS sequence"/>
</dbReference>
<feature type="chain" id="PRO_5045013650" description="5'-nucleotidase" evidence="5">
    <location>
        <begin position="18"/>
        <end position="566"/>
    </location>
</feature>
<dbReference type="PROSITE" id="PS00786">
    <property type="entry name" value="5_NUCLEOTIDASE_2"/>
    <property type="match status" value="1"/>
</dbReference>
<dbReference type="SUPFAM" id="SSF55816">
    <property type="entry name" value="5'-nucleotidase (syn. UDP-sugar hydrolase), C-terminal domain"/>
    <property type="match status" value="1"/>
</dbReference>
<dbReference type="Pfam" id="PF00149">
    <property type="entry name" value="Metallophos"/>
    <property type="match status" value="1"/>
</dbReference>
<dbReference type="Gene3D" id="3.60.21.10">
    <property type="match status" value="1"/>
</dbReference>
<dbReference type="Pfam" id="PF02872">
    <property type="entry name" value="5_nucleotid_C"/>
    <property type="match status" value="1"/>
</dbReference>
<reference evidence="8 9" key="1">
    <citation type="submission" date="2024-07" db="EMBL/GenBank/DDBJ databases">
        <title>Enhanced genomic and transcriptomic resources for Trichinella pseudospiralis and T. spiralis underpin the discovery of pronounced molecular differences between stages and species.</title>
        <authorList>
            <person name="Pasi K.K."/>
            <person name="La Rosa G."/>
            <person name="Gomez-Morales M.A."/>
            <person name="Tosini F."/>
            <person name="Sumanam S."/>
            <person name="Young N.D."/>
            <person name="Chang B.C."/>
            <person name="Robin G.B."/>
        </authorList>
    </citation>
    <scope>NUCLEOTIDE SEQUENCE [LARGE SCALE GENOMIC DNA]</scope>
    <source>
        <strain evidence="8">ISS534</strain>
    </source>
</reference>